<feature type="region of interest" description="Disordered" evidence="1">
    <location>
        <begin position="53"/>
        <end position="74"/>
    </location>
</feature>
<evidence type="ECO:0000256" key="2">
    <source>
        <dbReference type="SAM" id="SignalP"/>
    </source>
</evidence>
<reference evidence="3 4" key="1">
    <citation type="submission" date="2017-11" db="EMBL/GenBank/DDBJ databases">
        <title>De-novo sequencing of pomegranate (Punica granatum L.) genome.</title>
        <authorList>
            <person name="Akparov Z."/>
            <person name="Amiraslanov A."/>
            <person name="Hajiyeva S."/>
            <person name="Abbasov M."/>
            <person name="Kaur K."/>
            <person name="Hamwieh A."/>
            <person name="Solovyev V."/>
            <person name="Salamov A."/>
            <person name="Braich B."/>
            <person name="Kosarev P."/>
            <person name="Mahmoud A."/>
            <person name="Hajiyev E."/>
            <person name="Babayeva S."/>
            <person name="Izzatullayeva V."/>
            <person name="Mammadov A."/>
            <person name="Mammadov A."/>
            <person name="Sharifova S."/>
            <person name="Ojaghi J."/>
            <person name="Eynullazada K."/>
            <person name="Bayramov B."/>
            <person name="Abdulazimova A."/>
            <person name="Shahmuradov I."/>
        </authorList>
    </citation>
    <scope>NUCLEOTIDE SEQUENCE [LARGE SCALE GENOMIC DNA]</scope>
    <source>
        <strain evidence="4">cv. AG2017</strain>
        <tissue evidence="3">Leaf</tissue>
    </source>
</reference>
<evidence type="ECO:0000313" key="4">
    <source>
        <dbReference type="Proteomes" id="UP000233551"/>
    </source>
</evidence>
<dbReference type="AlphaFoldDB" id="A0A2I0INX1"/>
<keyword evidence="2" id="KW-0732">Signal</keyword>
<protein>
    <submittedName>
        <fullName evidence="3">Uncharacterized protein</fullName>
    </submittedName>
</protein>
<keyword evidence="4" id="KW-1185">Reference proteome</keyword>
<dbReference type="EMBL" id="PGOL01002702">
    <property type="protein sequence ID" value="PKI45695.1"/>
    <property type="molecule type" value="Genomic_DNA"/>
</dbReference>
<gene>
    <name evidence="3" type="ORF">CRG98_034011</name>
</gene>
<feature type="chain" id="PRO_5014147271" evidence="2">
    <location>
        <begin position="20"/>
        <end position="97"/>
    </location>
</feature>
<dbReference type="Proteomes" id="UP000233551">
    <property type="component" value="Unassembled WGS sequence"/>
</dbReference>
<comment type="caution">
    <text evidence="3">The sequence shown here is derived from an EMBL/GenBank/DDBJ whole genome shotgun (WGS) entry which is preliminary data.</text>
</comment>
<evidence type="ECO:0000256" key="1">
    <source>
        <dbReference type="SAM" id="MobiDB-lite"/>
    </source>
</evidence>
<proteinExistence type="predicted"/>
<organism evidence="3 4">
    <name type="scientific">Punica granatum</name>
    <name type="common">Pomegranate</name>
    <dbReference type="NCBI Taxonomy" id="22663"/>
    <lineage>
        <taxon>Eukaryota</taxon>
        <taxon>Viridiplantae</taxon>
        <taxon>Streptophyta</taxon>
        <taxon>Embryophyta</taxon>
        <taxon>Tracheophyta</taxon>
        <taxon>Spermatophyta</taxon>
        <taxon>Magnoliopsida</taxon>
        <taxon>eudicotyledons</taxon>
        <taxon>Gunneridae</taxon>
        <taxon>Pentapetalae</taxon>
        <taxon>rosids</taxon>
        <taxon>malvids</taxon>
        <taxon>Myrtales</taxon>
        <taxon>Lythraceae</taxon>
        <taxon>Punica</taxon>
    </lineage>
</organism>
<name>A0A2I0INX1_PUNGR</name>
<evidence type="ECO:0000313" key="3">
    <source>
        <dbReference type="EMBL" id="PKI45695.1"/>
    </source>
</evidence>
<sequence>MVLFWLGHAMELLVQTGRCNDGGQKVRAMELCGGGGDSNDTGDGLAASQCYATNQERGRSTEGATPHPPARLSPTMVGRLRHQRLVASDDLPGKEVD</sequence>
<accession>A0A2I0INX1</accession>
<feature type="signal peptide" evidence="2">
    <location>
        <begin position="1"/>
        <end position="19"/>
    </location>
</feature>